<evidence type="ECO:0000313" key="2">
    <source>
        <dbReference type="EMBL" id="THV33512.1"/>
    </source>
</evidence>
<keyword evidence="2" id="KW-0378">Hydrolase</keyword>
<name>A0A4S8PUU8_9ACTN</name>
<dbReference type="GO" id="GO:0016787">
    <property type="term" value="F:hydrolase activity"/>
    <property type="evidence" value="ECO:0007669"/>
    <property type="project" value="UniProtKB-KW"/>
</dbReference>
<dbReference type="EMBL" id="STGY01000083">
    <property type="protein sequence ID" value="THV33512.1"/>
    <property type="molecule type" value="Genomic_DNA"/>
</dbReference>
<evidence type="ECO:0000313" key="3">
    <source>
        <dbReference type="Proteomes" id="UP000308760"/>
    </source>
</evidence>
<reference evidence="2 3" key="2">
    <citation type="submission" date="2019-05" db="EMBL/GenBank/DDBJ databases">
        <title>Glycomyces buryatensis sp. nov.</title>
        <authorList>
            <person name="Nikitina E."/>
        </authorList>
    </citation>
    <scope>NUCLEOTIDE SEQUENCE [LARGE SCALE GENOMIC DNA]</scope>
    <source>
        <strain evidence="2 3">18</strain>
    </source>
</reference>
<dbReference type="InterPro" id="IPR050266">
    <property type="entry name" value="AB_hydrolase_sf"/>
</dbReference>
<keyword evidence="3" id="KW-1185">Reference proteome</keyword>
<dbReference type="InterPro" id="IPR029058">
    <property type="entry name" value="AB_hydrolase_fold"/>
</dbReference>
<reference evidence="3" key="1">
    <citation type="submission" date="2019-04" db="EMBL/GenBank/DDBJ databases">
        <title>Nocardioides xinjiangensis sp. nov.</title>
        <authorList>
            <person name="Liu S."/>
        </authorList>
    </citation>
    <scope>NUCLEOTIDE SEQUENCE [LARGE SCALE GENOMIC DNA]</scope>
    <source>
        <strain evidence="3">18</strain>
    </source>
</reference>
<dbReference type="GO" id="GO:0016020">
    <property type="term" value="C:membrane"/>
    <property type="evidence" value="ECO:0007669"/>
    <property type="project" value="TreeGrafter"/>
</dbReference>
<dbReference type="Proteomes" id="UP000308760">
    <property type="component" value="Unassembled WGS sequence"/>
</dbReference>
<dbReference type="Pfam" id="PF00561">
    <property type="entry name" value="Abhydrolase_1"/>
    <property type="match status" value="1"/>
</dbReference>
<dbReference type="RefSeq" id="WP_136537393.1">
    <property type="nucleotide sequence ID" value="NZ_STGY01000083.1"/>
</dbReference>
<protein>
    <submittedName>
        <fullName evidence="2">Alpha/beta hydrolase</fullName>
    </submittedName>
</protein>
<accession>A0A4S8PUU8</accession>
<dbReference type="InterPro" id="IPR000073">
    <property type="entry name" value="AB_hydrolase_1"/>
</dbReference>
<feature type="domain" description="AB hydrolase-1" evidence="1">
    <location>
        <begin position="20"/>
        <end position="261"/>
    </location>
</feature>
<gene>
    <name evidence="2" type="ORF">FAB82_25585</name>
</gene>
<dbReference type="PANTHER" id="PTHR43798">
    <property type="entry name" value="MONOACYLGLYCEROL LIPASE"/>
    <property type="match status" value="1"/>
</dbReference>
<organism evidence="2 3">
    <name type="scientific">Glycomyces buryatensis</name>
    <dbReference type="NCBI Taxonomy" id="2570927"/>
    <lineage>
        <taxon>Bacteria</taxon>
        <taxon>Bacillati</taxon>
        <taxon>Actinomycetota</taxon>
        <taxon>Actinomycetes</taxon>
        <taxon>Glycomycetales</taxon>
        <taxon>Glycomycetaceae</taxon>
        <taxon>Glycomyces</taxon>
    </lineage>
</organism>
<dbReference type="Gene3D" id="3.40.50.1820">
    <property type="entry name" value="alpha/beta hydrolase"/>
    <property type="match status" value="1"/>
</dbReference>
<dbReference type="OrthoDB" id="9801162at2"/>
<dbReference type="SUPFAM" id="SSF53474">
    <property type="entry name" value="alpha/beta-Hydrolases"/>
    <property type="match status" value="1"/>
</dbReference>
<sequence>MPTIELSLGTISYEDTGSGPTVLLLHGLVQSATVWRDVIADLETDHRVIAPTLPYGSHPRAMRPDADLSPHTAALLIGELADALDLDERTVFVENDSGRLQQLAAERPERVGRMVIAGCEAFDNYPPQGGGTMLDALARIPGGLLLLALAFAPRPMRRIPGTGLMLMTEKTVPHDLSDEWFGRLRTDRAVRADLTKYLRAVRKTEMLEAADKLAAFPNPTLVVWGAEDRMMPPAHGRRLAELIPGADYLEIPDSGTLIPLDQPAALARAIREFTAA</sequence>
<dbReference type="AlphaFoldDB" id="A0A4S8PUU8"/>
<proteinExistence type="predicted"/>
<evidence type="ECO:0000259" key="1">
    <source>
        <dbReference type="Pfam" id="PF00561"/>
    </source>
</evidence>
<comment type="caution">
    <text evidence="2">The sequence shown here is derived from an EMBL/GenBank/DDBJ whole genome shotgun (WGS) entry which is preliminary data.</text>
</comment>
<dbReference type="PANTHER" id="PTHR43798:SF33">
    <property type="entry name" value="HYDROLASE, PUTATIVE (AFU_ORTHOLOGUE AFUA_2G14860)-RELATED"/>
    <property type="match status" value="1"/>
</dbReference>